<dbReference type="OrthoDB" id="1640281at2759"/>
<dbReference type="GO" id="GO:0034388">
    <property type="term" value="C:Pwp2p-containing subcomplex of 90S preribosome"/>
    <property type="evidence" value="ECO:0007669"/>
    <property type="project" value="TreeGrafter"/>
</dbReference>
<sequence>MAELKFKYRNFCWEYGKSPYQVGDNGNGNESVVESCGRNNDELKLRVSDDSSHCAVKGGKIKAMEQVIPCYMKIAGLHVSGCEIRLIVHIDSPWIQQHEIFRRGRTAISPWIVTLYALEPFACDAPKQCLEAAMERRVVTLRRVLMTKFFSPFIVHGNKVDVDGGNRRVVSFIEILKLLVLILLPFIFMPILGTDKKELLKKLPTFIYDEEKTSIGGRSWAAATTEGVLVYSMDENFIFDPIDLDIDVTPEAVEAALGEDQPSRILILSLRLNEDALIKRCNVVVPQVDIKPVVASVPFKYLKRLIQAFVELLENCPHLEFSW</sequence>
<organism evidence="2 3">
    <name type="scientific">Artemisia annua</name>
    <name type="common">Sweet wormwood</name>
    <dbReference type="NCBI Taxonomy" id="35608"/>
    <lineage>
        <taxon>Eukaryota</taxon>
        <taxon>Viridiplantae</taxon>
        <taxon>Streptophyta</taxon>
        <taxon>Embryophyta</taxon>
        <taxon>Tracheophyta</taxon>
        <taxon>Spermatophyta</taxon>
        <taxon>Magnoliopsida</taxon>
        <taxon>eudicotyledons</taxon>
        <taxon>Gunneridae</taxon>
        <taxon>Pentapetalae</taxon>
        <taxon>asterids</taxon>
        <taxon>campanulids</taxon>
        <taxon>Asterales</taxon>
        <taxon>Asteraceae</taxon>
        <taxon>Asteroideae</taxon>
        <taxon>Anthemideae</taxon>
        <taxon>Artemisiinae</taxon>
        <taxon>Artemisia</taxon>
    </lineage>
</organism>
<dbReference type="PANTHER" id="PTHR19858">
    <property type="entry name" value="WD40 REPEAT PROTEIN"/>
    <property type="match status" value="1"/>
</dbReference>
<dbReference type="AlphaFoldDB" id="A0A2U1PC98"/>
<name>A0A2U1PC98_ARTAN</name>
<keyword evidence="3" id="KW-1185">Reference proteome</keyword>
<dbReference type="Proteomes" id="UP000245207">
    <property type="component" value="Unassembled WGS sequence"/>
</dbReference>
<keyword evidence="1" id="KW-1133">Transmembrane helix</keyword>
<evidence type="ECO:0000313" key="3">
    <source>
        <dbReference type="Proteomes" id="UP000245207"/>
    </source>
</evidence>
<accession>A0A2U1PC98</accession>
<dbReference type="STRING" id="35608.A0A2U1PC98"/>
<gene>
    <name evidence="2" type="ORF">CTI12_AA169560</name>
</gene>
<dbReference type="GO" id="GO:0000028">
    <property type="term" value="P:ribosomal small subunit assembly"/>
    <property type="evidence" value="ECO:0007669"/>
    <property type="project" value="TreeGrafter"/>
</dbReference>
<proteinExistence type="predicted"/>
<comment type="caution">
    <text evidence="2">The sequence shown here is derived from an EMBL/GenBank/DDBJ whole genome shotgun (WGS) entry which is preliminary data.</text>
</comment>
<feature type="transmembrane region" description="Helical" evidence="1">
    <location>
        <begin position="175"/>
        <end position="193"/>
    </location>
</feature>
<keyword evidence="1" id="KW-0472">Membrane</keyword>
<evidence type="ECO:0000313" key="2">
    <source>
        <dbReference type="EMBL" id="PWA83350.1"/>
    </source>
</evidence>
<protein>
    <submittedName>
        <fullName evidence="2">Periodic tryptophan protein</fullName>
    </submittedName>
</protein>
<evidence type="ECO:0000256" key="1">
    <source>
        <dbReference type="SAM" id="Phobius"/>
    </source>
</evidence>
<dbReference type="InterPro" id="IPR027145">
    <property type="entry name" value="PWP2"/>
</dbReference>
<keyword evidence="1" id="KW-0812">Transmembrane</keyword>
<dbReference type="EMBL" id="PKPP01001360">
    <property type="protein sequence ID" value="PWA83350.1"/>
    <property type="molecule type" value="Genomic_DNA"/>
</dbReference>
<dbReference type="GO" id="GO:0000462">
    <property type="term" value="P:maturation of SSU-rRNA from tricistronic rRNA transcript (SSU-rRNA, 5.8S rRNA, LSU-rRNA)"/>
    <property type="evidence" value="ECO:0007669"/>
    <property type="project" value="TreeGrafter"/>
</dbReference>
<dbReference type="PANTHER" id="PTHR19858:SF0">
    <property type="entry name" value="PERIODIC TRYPTOPHAN PROTEIN 2 HOMOLOG"/>
    <property type="match status" value="1"/>
</dbReference>
<dbReference type="GO" id="GO:0032040">
    <property type="term" value="C:small-subunit processome"/>
    <property type="evidence" value="ECO:0007669"/>
    <property type="project" value="TreeGrafter"/>
</dbReference>
<reference evidence="2 3" key="1">
    <citation type="journal article" date="2018" name="Mol. Plant">
        <title>The genome of Artemisia annua provides insight into the evolution of Asteraceae family and artemisinin biosynthesis.</title>
        <authorList>
            <person name="Shen Q."/>
            <person name="Zhang L."/>
            <person name="Liao Z."/>
            <person name="Wang S."/>
            <person name="Yan T."/>
            <person name="Shi P."/>
            <person name="Liu M."/>
            <person name="Fu X."/>
            <person name="Pan Q."/>
            <person name="Wang Y."/>
            <person name="Lv Z."/>
            <person name="Lu X."/>
            <person name="Zhang F."/>
            <person name="Jiang W."/>
            <person name="Ma Y."/>
            <person name="Chen M."/>
            <person name="Hao X."/>
            <person name="Li L."/>
            <person name="Tang Y."/>
            <person name="Lv G."/>
            <person name="Zhou Y."/>
            <person name="Sun X."/>
            <person name="Brodelius P.E."/>
            <person name="Rose J.K.C."/>
            <person name="Tang K."/>
        </authorList>
    </citation>
    <scope>NUCLEOTIDE SEQUENCE [LARGE SCALE GENOMIC DNA]</scope>
    <source>
        <strain evidence="3">cv. Huhao1</strain>
        <tissue evidence="2">Leaf</tissue>
    </source>
</reference>